<evidence type="ECO:0000313" key="1">
    <source>
        <dbReference type="EMBL" id="GAH15887.1"/>
    </source>
</evidence>
<gene>
    <name evidence="1" type="ORF">S01H4_62060</name>
</gene>
<dbReference type="Gene3D" id="3.20.20.70">
    <property type="entry name" value="Aldolase class I"/>
    <property type="match status" value="1"/>
</dbReference>
<protein>
    <recommendedName>
        <fullName evidence="2">Nitronate monooxygenase</fullName>
    </recommendedName>
</protein>
<organism evidence="1">
    <name type="scientific">marine sediment metagenome</name>
    <dbReference type="NCBI Taxonomy" id="412755"/>
    <lineage>
        <taxon>unclassified sequences</taxon>
        <taxon>metagenomes</taxon>
        <taxon>ecological metagenomes</taxon>
    </lineage>
</organism>
<comment type="caution">
    <text evidence="1">The sequence shown here is derived from an EMBL/GenBank/DDBJ whole genome shotgun (WGS) entry which is preliminary data.</text>
</comment>
<dbReference type="EMBL" id="BART01036939">
    <property type="protein sequence ID" value="GAH15887.1"/>
    <property type="molecule type" value="Genomic_DNA"/>
</dbReference>
<feature type="non-terminal residue" evidence="1">
    <location>
        <position position="1"/>
    </location>
</feature>
<dbReference type="AlphaFoldDB" id="X1D6N9"/>
<accession>X1D6N9</accession>
<proteinExistence type="predicted"/>
<name>X1D6N9_9ZZZZ</name>
<reference evidence="1" key="1">
    <citation type="journal article" date="2014" name="Front. Microbiol.">
        <title>High frequency of phylogenetically diverse reductive dehalogenase-homologous genes in deep subseafloor sedimentary metagenomes.</title>
        <authorList>
            <person name="Kawai M."/>
            <person name="Futagami T."/>
            <person name="Toyoda A."/>
            <person name="Takaki Y."/>
            <person name="Nishi S."/>
            <person name="Hori S."/>
            <person name="Arai W."/>
            <person name="Tsubouchi T."/>
            <person name="Morono Y."/>
            <person name="Uchiyama I."/>
            <person name="Ito T."/>
            <person name="Fujiyama A."/>
            <person name="Inagaki F."/>
            <person name="Takami H."/>
        </authorList>
    </citation>
    <scope>NUCLEOTIDE SEQUENCE</scope>
    <source>
        <strain evidence="1">Expedition CK06-06</strain>
    </source>
</reference>
<dbReference type="InterPro" id="IPR013785">
    <property type="entry name" value="Aldolase_TIM"/>
</dbReference>
<evidence type="ECO:0008006" key="2">
    <source>
        <dbReference type="Google" id="ProtNLM"/>
    </source>
</evidence>
<sequence length="69" mass="7774">VSRELAELEMTYQGNVQDGTVYLGQSIGLIDRVETVKEIIDTIIYDAEKSLTNAFNTIKTSYIEQALEM</sequence>